<gene>
    <name evidence="2" type="ORF">UTRI_00284_B</name>
</gene>
<evidence type="ECO:0008006" key="4">
    <source>
        <dbReference type="Google" id="ProtNLM"/>
    </source>
</evidence>
<sequence length="307" mass="32998">MSSTPSPSSKGQQRTRNAQAQADLRARRKAYIKSLEDTVSSLEACVRSLRAQNSDLISSSSSSSFFSSCKDTGSSSSMICDEVERLKGENARLHTMLAEAGLAAAAATRLAKMGKDLPLHETRDKLEAEAKTGKAEAENWSNTSSITTKKRKLTKMQAYAKDVDSQIHSLPSSSTPLLSSAAVEAQSSLAAFEGGVTPFEHPDQQAIHAYMTSTPSASSSSRAPILDSHRKTLVSIDQPHNLGTILTIRCSSWPSTTSSSTTTTTIYPTTTDPPPNRIANNMARPSTIPPLARLDTNNDTKFLGEYQ</sequence>
<dbReference type="SUPFAM" id="SSF57959">
    <property type="entry name" value="Leucine zipper domain"/>
    <property type="match status" value="1"/>
</dbReference>
<evidence type="ECO:0000313" key="3">
    <source>
        <dbReference type="Proteomes" id="UP000324022"/>
    </source>
</evidence>
<protein>
    <recommendedName>
        <fullName evidence="4">BZIP domain-containing protein</fullName>
    </recommendedName>
</protein>
<dbReference type="GO" id="GO:0003700">
    <property type="term" value="F:DNA-binding transcription factor activity"/>
    <property type="evidence" value="ECO:0007669"/>
    <property type="project" value="InterPro"/>
</dbReference>
<name>A0A5C3DP72_9BASI</name>
<feature type="compositionally biased region" description="Low complexity" evidence="1">
    <location>
        <begin position="259"/>
        <end position="270"/>
    </location>
</feature>
<dbReference type="CDD" id="cd14688">
    <property type="entry name" value="bZIP_YAP"/>
    <property type="match status" value="1"/>
</dbReference>
<organism evidence="2 3">
    <name type="scientific">Ustilago trichophora</name>
    <dbReference type="NCBI Taxonomy" id="86804"/>
    <lineage>
        <taxon>Eukaryota</taxon>
        <taxon>Fungi</taxon>
        <taxon>Dikarya</taxon>
        <taxon>Basidiomycota</taxon>
        <taxon>Ustilaginomycotina</taxon>
        <taxon>Ustilaginomycetes</taxon>
        <taxon>Ustilaginales</taxon>
        <taxon>Ustilaginaceae</taxon>
        <taxon>Ustilago</taxon>
    </lineage>
</organism>
<accession>A0A5C3DP72</accession>
<feature type="region of interest" description="Disordered" evidence="1">
    <location>
        <begin position="259"/>
        <end position="307"/>
    </location>
</feature>
<dbReference type="Proteomes" id="UP000324022">
    <property type="component" value="Unassembled WGS sequence"/>
</dbReference>
<dbReference type="EMBL" id="OOIN01000001">
    <property type="protein sequence ID" value="SPO19888.1"/>
    <property type="molecule type" value="Genomic_DNA"/>
</dbReference>
<dbReference type="AlphaFoldDB" id="A0A5C3DP72"/>
<dbReference type="Gene3D" id="1.20.5.170">
    <property type="match status" value="1"/>
</dbReference>
<evidence type="ECO:0000313" key="2">
    <source>
        <dbReference type="EMBL" id="SPO19888.1"/>
    </source>
</evidence>
<keyword evidence="3" id="KW-1185">Reference proteome</keyword>
<dbReference type="OrthoDB" id="2285533at2759"/>
<proteinExistence type="predicted"/>
<feature type="region of interest" description="Disordered" evidence="1">
    <location>
        <begin position="1"/>
        <end position="23"/>
    </location>
</feature>
<feature type="compositionally biased region" description="Polar residues" evidence="1">
    <location>
        <begin position="1"/>
        <end position="20"/>
    </location>
</feature>
<dbReference type="InterPro" id="IPR046347">
    <property type="entry name" value="bZIP_sf"/>
</dbReference>
<reference evidence="2 3" key="1">
    <citation type="submission" date="2018-03" db="EMBL/GenBank/DDBJ databases">
        <authorList>
            <person name="Guldener U."/>
        </authorList>
    </citation>
    <scope>NUCLEOTIDE SEQUENCE [LARGE SCALE GENOMIC DNA]</scope>
    <source>
        <strain evidence="2 3">NBRC100155</strain>
    </source>
</reference>
<evidence type="ECO:0000256" key="1">
    <source>
        <dbReference type="SAM" id="MobiDB-lite"/>
    </source>
</evidence>